<evidence type="ECO:0000256" key="1">
    <source>
        <dbReference type="SAM" id="MobiDB-lite"/>
    </source>
</evidence>
<proteinExistence type="predicted"/>
<feature type="compositionally biased region" description="Polar residues" evidence="1">
    <location>
        <begin position="49"/>
        <end position="58"/>
    </location>
</feature>
<dbReference type="Proteomes" id="UP000265703">
    <property type="component" value="Unassembled WGS sequence"/>
</dbReference>
<dbReference type="AlphaFoldDB" id="A0A397S9G0"/>
<feature type="non-terminal residue" evidence="2">
    <location>
        <position position="132"/>
    </location>
</feature>
<name>A0A397S9G0_9GLOM</name>
<protein>
    <submittedName>
        <fullName evidence="2">Uncharacterized protein</fullName>
    </submittedName>
</protein>
<dbReference type="EMBL" id="QKYT01001752">
    <property type="protein sequence ID" value="RIA78964.1"/>
    <property type="molecule type" value="Genomic_DNA"/>
</dbReference>
<evidence type="ECO:0000313" key="2">
    <source>
        <dbReference type="EMBL" id="RIA78964.1"/>
    </source>
</evidence>
<feature type="region of interest" description="Disordered" evidence="1">
    <location>
        <begin position="17"/>
        <end position="82"/>
    </location>
</feature>
<comment type="caution">
    <text evidence="2">The sequence shown here is derived from an EMBL/GenBank/DDBJ whole genome shotgun (WGS) entry which is preliminary data.</text>
</comment>
<feature type="compositionally biased region" description="Polar residues" evidence="1">
    <location>
        <begin position="17"/>
        <end position="41"/>
    </location>
</feature>
<sequence>MAINYFFLKVILKNWRNSGENGSSPNTNPAASLQAATSSPLTGADASSHAPNNPSTSKGKAKVSDNDSSNASPPLPTPSPALEWQVITKKKPIHAISNVKHVNVTFDSQQAAEYACTVPISADNTSSFELVS</sequence>
<gene>
    <name evidence="2" type="ORF">C1645_841936</name>
</gene>
<reference evidence="2 3" key="1">
    <citation type="submission" date="2018-06" db="EMBL/GenBank/DDBJ databases">
        <title>Comparative genomics reveals the genomic features of Rhizophagus irregularis, R. cerebriforme, R. diaphanum and Gigaspora rosea, and their symbiotic lifestyle signature.</title>
        <authorList>
            <person name="Morin E."/>
            <person name="San Clemente H."/>
            <person name="Chen E.C.H."/>
            <person name="De La Providencia I."/>
            <person name="Hainaut M."/>
            <person name="Kuo A."/>
            <person name="Kohler A."/>
            <person name="Murat C."/>
            <person name="Tang N."/>
            <person name="Roy S."/>
            <person name="Loubradou J."/>
            <person name="Henrissat B."/>
            <person name="Grigoriev I.V."/>
            <person name="Corradi N."/>
            <person name="Roux C."/>
            <person name="Martin F.M."/>
        </authorList>
    </citation>
    <scope>NUCLEOTIDE SEQUENCE [LARGE SCALE GENOMIC DNA]</scope>
    <source>
        <strain evidence="2 3">DAOM 227022</strain>
    </source>
</reference>
<keyword evidence="3" id="KW-1185">Reference proteome</keyword>
<accession>A0A397S9G0</accession>
<organism evidence="2 3">
    <name type="scientific">Glomus cerebriforme</name>
    <dbReference type="NCBI Taxonomy" id="658196"/>
    <lineage>
        <taxon>Eukaryota</taxon>
        <taxon>Fungi</taxon>
        <taxon>Fungi incertae sedis</taxon>
        <taxon>Mucoromycota</taxon>
        <taxon>Glomeromycotina</taxon>
        <taxon>Glomeromycetes</taxon>
        <taxon>Glomerales</taxon>
        <taxon>Glomeraceae</taxon>
        <taxon>Glomus</taxon>
    </lineage>
</organism>
<evidence type="ECO:0000313" key="3">
    <source>
        <dbReference type="Proteomes" id="UP000265703"/>
    </source>
</evidence>